<keyword evidence="1" id="KW-0732">Signal</keyword>
<dbReference type="InterPro" id="IPR013431">
    <property type="entry name" value="Delta_60_rpt"/>
</dbReference>
<dbReference type="Pfam" id="PF17164">
    <property type="entry name" value="DUF5122"/>
    <property type="match status" value="1"/>
</dbReference>
<dbReference type="AlphaFoldDB" id="A0AAW9R3R4"/>
<evidence type="ECO:0000256" key="1">
    <source>
        <dbReference type="SAM" id="SignalP"/>
    </source>
</evidence>
<organism evidence="2 3">
    <name type="scientific">Denitratimonas tolerans</name>
    <dbReference type="NCBI Taxonomy" id="1338420"/>
    <lineage>
        <taxon>Bacteria</taxon>
        <taxon>Pseudomonadati</taxon>
        <taxon>Pseudomonadota</taxon>
        <taxon>Gammaproteobacteria</taxon>
        <taxon>Lysobacterales</taxon>
        <taxon>Lysobacteraceae</taxon>
        <taxon>Denitratimonas</taxon>
    </lineage>
</organism>
<dbReference type="Proteomes" id="UP001364472">
    <property type="component" value="Unassembled WGS sequence"/>
</dbReference>
<keyword evidence="3" id="KW-1185">Reference proteome</keyword>
<dbReference type="RefSeq" id="WP_337334782.1">
    <property type="nucleotide sequence ID" value="NZ_JBBDHC010000005.1"/>
</dbReference>
<dbReference type="EMBL" id="JBBDHC010000005">
    <property type="protein sequence ID" value="MEJ1249067.1"/>
    <property type="molecule type" value="Genomic_DNA"/>
</dbReference>
<protein>
    <submittedName>
        <fullName evidence="2">Uncharacterized protein</fullName>
    </submittedName>
</protein>
<gene>
    <name evidence="2" type="ORF">WB794_05195</name>
</gene>
<proteinExistence type="predicted"/>
<evidence type="ECO:0000313" key="3">
    <source>
        <dbReference type="Proteomes" id="UP001364472"/>
    </source>
</evidence>
<feature type="signal peptide" evidence="1">
    <location>
        <begin position="1"/>
        <end position="23"/>
    </location>
</feature>
<comment type="caution">
    <text evidence="2">The sequence shown here is derived from an EMBL/GenBank/DDBJ whole genome shotgun (WGS) entry which is preliminary data.</text>
</comment>
<reference evidence="2 3" key="1">
    <citation type="journal article" date="2016" name="Antonie Van Leeuwenhoek">
        <title>Denitratimonas tolerans gen. nov., sp. nov., a denitrifying bacterium isolated from a bioreactor for tannery wastewater treatment.</title>
        <authorList>
            <person name="Han S.I."/>
            <person name="Kim J.O."/>
            <person name="Lee Y.R."/>
            <person name="Ekpeghere K.I."/>
            <person name="Koh S.C."/>
            <person name="Whang K.S."/>
        </authorList>
    </citation>
    <scope>NUCLEOTIDE SEQUENCE [LARGE SCALE GENOMIC DNA]</scope>
    <source>
        <strain evidence="2 3">KACC 17565</strain>
    </source>
</reference>
<evidence type="ECO:0000313" key="2">
    <source>
        <dbReference type="EMBL" id="MEJ1249067.1"/>
    </source>
</evidence>
<accession>A0AAW9R3R4</accession>
<sequence>MRTFFLVSILLIAGAGLAVPQVAAQAVPWEAHASEPQGSSLGPALDPDPAFGSGGTALFFLDYPDALIGNGLRVHSLGGAGWYVLARHKAQSGYWDAAVIRVRPNGTQDGIWLIPTPLKDIADAVMDEATGKFYFAGSGKSPLLPGSDRDFAVTCVDIQSVPGGGTCAGFGSAGTAFVGFDLGGGSNDYARRVVVRPNIGLILIGVAELNDIRDAPVMASLYRATGALYAGFGIGGRQVVGWHLPTDQVRIHVNDAALTNDPDAQTRLYFAGDLWVNDPLDKTGYVIDVNAMTGAPIAVRYADLSFGNCSTDCSDAVTAIRVLANGKLAVGGWTTDAALNRQLMLGRLNVDGSWDAGFNDGGLFAAYMGLESTLGQAVPTALAERPDTGELVVAMDHRLDGAAATPTRQALGWFTANGREMLAWHDFGFGAATDETPRTTGASLLVDPQSIMLVGTRRWNATDDDVTLTRLLFRDGESVFADSFESPAPVLRATAEDARFPLE</sequence>
<feature type="chain" id="PRO_5043948161" evidence="1">
    <location>
        <begin position="24"/>
        <end position="503"/>
    </location>
</feature>
<name>A0AAW9R3R4_9GAMM</name>